<organism evidence="2 4">
    <name type="scientific">Brevundimonas diminuta</name>
    <name type="common">Pseudomonas diminuta</name>
    <dbReference type="NCBI Taxonomy" id="293"/>
    <lineage>
        <taxon>Bacteria</taxon>
        <taxon>Pseudomonadati</taxon>
        <taxon>Pseudomonadota</taxon>
        <taxon>Alphaproteobacteria</taxon>
        <taxon>Caulobacterales</taxon>
        <taxon>Caulobacteraceae</taxon>
        <taxon>Brevundimonas</taxon>
    </lineage>
</organism>
<dbReference type="KEGG" id="bdm:EQG53_01220"/>
<name>A0A410NTL4_BREDI</name>
<dbReference type="Pfam" id="PF00733">
    <property type="entry name" value="Asn_synthase"/>
    <property type="match status" value="1"/>
</dbReference>
<evidence type="ECO:0000313" key="5">
    <source>
        <dbReference type="Proteomes" id="UP000596117"/>
    </source>
</evidence>
<dbReference type="Proteomes" id="UP000287388">
    <property type="component" value="Chromosome"/>
</dbReference>
<reference evidence="2 4" key="1">
    <citation type="submission" date="2019-01" db="EMBL/GenBank/DDBJ databases">
        <title>Brevundimonas diminuta Genome sequencing and assembly.</title>
        <authorList>
            <person name="Chen H."/>
        </authorList>
    </citation>
    <scope>NUCLEOTIDE SEQUENCE [LARGE SCALE GENOMIC DNA]</scope>
    <source>
        <strain evidence="2">ATCC</strain>
        <strain evidence="4">ATCC(B) 19146</strain>
    </source>
</reference>
<protein>
    <submittedName>
        <fullName evidence="2">Asparagine synthase</fullName>
    </submittedName>
</protein>
<gene>
    <name evidence="2" type="ORF">EQG53_01220</name>
    <name evidence="3" type="ORF">I6H83_03745</name>
</gene>
<evidence type="ECO:0000259" key="1">
    <source>
        <dbReference type="Pfam" id="PF00733"/>
    </source>
</evidence>
<evidence type="ECO:0000313" key="2">
    <source>
        <dbReference type="EMBL" id="QAT13086.1"/>
    </source>
</evidence>
<dbReference type="SUPFAM" id="SSF52402">
    <property type="entry name" value="Adenine nucleotide alpha hydrolases-like"/>
    <property type="match status" value="1"/>
</dbReference>
<dbReference type="InterPro" id="IPR014729">
    <property type="entry name" value="Rossmann-like_a/b/a_fold"/>
</dbReference>
<proteinExistence type="predicted"/>
<dbReference type="RefSeq" id="WP_128718859.1">
    <property type="nucleotide sequence ID" value="NZ_BJNC01000007.1"/>
</dbReference>
<dbReference type="AlphaFoldDB" id="A0A410NTL4"/>
<dbReference type="InterPro" id="IPR001962">
    <property type="entry name" value="Asn_synthase"/>
</dbReference>
<dbReference type="EMBL" id="CP035093">
    <property type="protein sequence ID" value="QAT13086.1"/>
    <property type="molecule type" value="Genomic_DNA"/>
</dbReference>
<dbReference type="GO" id="GO:0004066">
    <property type="term" value="F:asparagine synthase (glutamine-hydrolyzing) activity"/>
    <property type="evidence" value="ECO:0007669"/>
    <property type="project" value="InterPro"/>
</dbReference>
<evidence type="ECO:0000313" key="4">
    <source>
        <dbReference type="Proteomes" id="UP000287388"/>
    </source>
</evidence>
<feature type="domain" description="Asparagine synthetase" evidence="1">
    <location>
        <begin position="214"/>
        <end position="552"/>
    </location>
</feature>
<evidence type="ECO:0000313" key="3">
    <source>
        <dbReference type="EMBL" id="QQB89566.1"/>
    </source>
</evidence>
<dbReference type="GO" id="GO:0006529">
    <property type="term" value="P:asparagine biosynthetic process"/>
    <property type="evidence" value="ECO:0007669"/>
    <property type="project" value="InterPro"/>
</dbReference>
<reference evidence="3 5" key="2">
    <citation type="submission" date="2020-12" db="EMBL/GenBank/DDBJ databases">
        <title>FDA dAtabase for Regulatory Grade micrObial Sequences (FDA-ARGOS): Supporting development and validation of Infectious Disease Dx tests.</title>
        <authorList>
            <person name="Kerrigan L."/>
            <person name="Long C."/>
            <person name="Tallon L."/>
            <person name="Sadzewicz L."/>
            <person name="Zhao X."/>
            <person name="Boylan J."/>
            <person name="Ott S."/>
            <person name="Bowen H."/>
            <person name="Vavikolanu K."/>
            <person name="Mehta A."/>
            <person name="Aluvathingal J."/>
            <person name="Nadendla S."/>
            <person name="Yan Y."/>
            <person name="Sichtig H."/>
        </authorList>
    </citation>
    <scope>NUCLEOTIDE SEQUENCE [LARGE SCALE GENOMIC DNA]</scope>
    <source>
        <strain evidence="3 5">FDAARGOS_1026</strain>
    </source>
</reference>
<sequence length="581" mass="63273">MAFYLMCSRSADAPSGPAISEALKTEAQAAGLSVTDLSDTTWLAVAGPGQPVTRLIGPWLLIGEIHNRHWPAVCRIPGDDPHSYEAKMLARFWGRYIGVRLSSRGEISALLRDVSGALDCIWWRTGPLTLVASDLPDWLVRSTGRGWRINPDRVEAALHDPYSTAGDLLLDGPAAVLPGTFQDLSETEPVTLWRPDRVYRSAPSLTDDQAAKSLRDAVDETIAGLIQTGGALASEISGGLDSGIVAAALSRAGREQVRLWLNAWGPDATADERPWVALLAAHLGIEATCVPRATGDLTLARLTELSLGARSGLAALDGLHDADWARRFKAAGIDTVLTGKGGDSMFIQPADLGVFVDHHRETGWRAMLDRAAPGLARWNERSIWTLAQTALRPGFRPRPIDDPNPLLKPRRQSADIRHPWLEDIDDLGPAKRRQILGLVQGCGLHTPSLQTRAVSVQHPLLAQPVVEACLALPVWQLTLGRRDRALARQAFADRLPEALVARRSKGEMTAFYGHLIADGLDVLRPWLLHGRLADMGLIDLERADDALTRESLAWKGGYVDIMTTAAIEGWVRAWEHRLSGV</sequence>
<keyword evidence="5" id="KW-1185">Reference proteome</keyword>
<dbReference type="EMBL" id="CP066026">
    <property type="protein sequence ID" value="QQB89566.1"/>
    <property type="molecule type" value="Genomic_DNA"/>
</dbReference>
<dbReference type="Proteomes" id="UP000596117">
    <property type="component" value="Chromosome"/>
</dbReference>
<dbReference type="Gene3D" id="3.40.50.620">
    <property type="entry name" value="HUPs"/>
    <property type="match status" value="2"/>
</dbReference>
<accession>A0A410NTL4</accession>